<name>A0A931BB45_9ACTN</name>
<proteinExistence type="predicted"/>
<evidence type="ECO:0000256" key="1">
    <source>
        <dbReference type="SAM" id="Phobius"/>
    </source>
</evidence>
<dbReference type="EMBL" id="JADPRT010000007">
    <property type="protein sequence ID" value="MBF9070170.1"/>
    <property type="molecule type" value="Genomic_DNA"/>
</dbReference>
<accession>A0A931BB45</accession>
<feature type="transmembrane region" description="Helical" evidence="1">
    <location>
        <begin position="64"/>
        <end position="87"/>
    </location>
</feature>
<keyword evidence="3" id="KW-1185">Reference proteome</keyword>
<keyword evidence="1" id="KW-1133">Transmembrane helix</keyword>
<protein>
    <submittedName>
        <fullName evidence="2">Uncharacterized protein</fullName>
    </submittedName>
</protein>
<dbReference type="RefSeq" id="WP_196195317.1">
    <property type="nucleotide sequence ID" value="NZ_JADPRT010000007.1"/>
</dbReference>
<feature type="transmembrane region" description="Helical" evidence="1">
    <location>
        <begin position="117"/>
        <end position="135"/>
    </location>
</feature>
<gene>
    <name evidence="2" type="ORF">I2501_19275</name>
</gene>
<dbReference type="Proteomes" id="UP000657385">
    <property type="component" value="Unassembled WGS sequence"/>
</dbReference>
<dbReference type="AlphaFoldDB" id="A0A931BB45"/>
<evidence type="ECO:0000313" key="3">
    <source>
        <dbReference type="Proteomes" id="UP000657385"/>
    </source>
</evidence>
<feature type="transmembrane region" description="Helical" evidence="1">
    <location>
        <begin position="147"/>
        <end position="167"/>
    </location>
</feature>
<evidence type="ECO:0000313" key="2">
    <source>
        <dbReference type="EMBL" id="MBF9070170.1"/>
    </source>
</evidence>
<organism evidence="2 3">
    <name type="scientific">Streptacidiphilus fuscans</name>
    <dbReference type="NCBI Taxonomy" id="2789292"/>
    <lineage>
        <taxon>Bacteria</taxon>
        <taxon>Bacillati</taxon>
        <taxon>Actinomycetota</taxon>
        <taxon>Actinomycetes</taxon>
        <taxon>Kitasatosporales</taxon>
        <taxon>Streptomycetaceae</taxon>
        <taxon>Streptacidiphilus</taxon>
    </lineage>
</organism>
<comment type="caution">
    <text evidence="2">The sequence shown here is derived from an EMBL/GenBank/DDBJ whole genome shotgun (WGS) entry which is preliminary data.</text>
</comment>
<keyword evidence="1" id="KW-0472">Membrane</keyword>
<keyword evidence="1" id="KW-0812">Transmembrane</keyword>
<reference evidence="2" key="1">
    <citation type="submission" date="2020-11" db="EMBL/GenBank/DDBJ databases">
        <title>Isolation and identification of active actinomycetes.</title>
        <authorList>
            <person name="Yu B."/>
        </authorList>
    </citation>
    <scope>NUCLEOTIDE SEQUENCE</scope>
    <source>
        <strain evidence="2">NEAU-YB345</strain>
    </source>
</reference>
<feature type="transmembrane region" description="Helical" evidence="1">
    <location>
        <begin position="93"/>
        <end position="110"/>
    </location>
</feature>
<feature type="transmembrane region" description="Helical" evidence="1">
    <location>
        <begin position="16"/>
        <end position="43"/>
    </location>
</feature>
<sequence length="173" mass="17856">MFKSGVGFYALFGFGWWMWGLGGVAAGVALPVGIVVALALMLTARRRLPDEAGDFASPEVRRRFGWINGAQWLLIGAAVVGCVVAGIPELLPALVALIVGAHFVPLAAVFGDPRLRVPGVLLIAAGFAGVLLRSLSHPSAGTMATTVGVPCALILWGTGLWVVATGANRAART</sequence>